<organism evidence="6 7">
    <name type="scientific">Pseudomonas benzenivorans</name>
    <dbReference type="NCBI Taxonomy" id="556533"/>
    <lineage>
        <taxon>Bacteria</taxon>
        <taxon>Pseudomonadati</taxon>
        <taxon>Pseudomonadota</taxon>
        <taxon>Gammaproteobacteria</taxon>
        <taxon>Pseudomonadales</taxon>
        <taxon>Pseudomonadaceae</taxon>
        <taxon>Pseudomonas</taxon>
    </lineage>
</organism>
<evidence type="ECO:0000259" key="5">
    <source>
        <dbReference type="PROSITE" id="PS51462"/>
    </source>
</evidence>
<comment type="cofactor">
    <cofactor evidence="1">
        <name>Mg(2+)</name>
        <dbReference type="ChEBI" id="CHEBI:18420"/>
    </cofactor>
</comment>
<dbReference type="RefSeq" id="WP_255838077.1">
    <property type="nucleotide sequence ID" value="NZ_CP073346.1"/>
</dbReference>
<dbReference type="Gene3D" id="3.90.79.10">
    <property type="entry name" value="Nucleoside Triphosphate Pyrophosphohydrolase"/>
    <property type="match status" value="1"/>
</dbReference>
<protein>
    <submittedName>
        <fullName evidence="6">GDP-mannose mannosyl hydrolase</fullName>
    </submittedName>
</protein>
<name>A0ABY5H602_9PSED</name>
<dbReference type="CDD" id="cd03430">
    <property type="entry name" value="NUDIX_GDPMH_NudD"/>
    <property type="match status" value="1"/>
</dbReference>
<dbReference type="InterPro" id="IPR033715">
    <property type="entry name" value="GDPMH"/>
</dbReference>
<gene>
    <name evidence="6" type="ORF">KDW96_20495</name>
</gene>
<dbReference type="SUPFAM" id="SSF55811">
    <property type="entry name" value="Nudix"/>
    <property type="match status" value="1"/>
</dbReference>
<evidence type="ECO:0000256" key="4">
    <source>
        <dbReference type="ARBA" id="ARBA00022842"/>
    </source>
</evidence>
<accession>A0ABY5H602</accession>
<evidence type="ECO:0000313" key="6">
    <source>
        <dbReference type="EMBL" id="UTW07494.1"/>
    </source>
</evidence>
<dbReference type="GO" id="GO:0016787">
    <property type="term" value="F:hydrolase activity"/>
    <property type="evidence" value="ECO:0007669"/>
    <property type="project" value="UniProtKB-KW"/>
</dbReference>
<evidence type="ECO:0000256" key="3">
    <source>
        <dbReference type="ARBA" id="ARBA00022801"/>
    </source>
</evidence>
<keyword evidence="2" id="KW-0479">Metal-binding</keyword>
<dbReference type="PIRSF" id="PIRSF037599">
    <property type="entry name" value="GDPMH"/>
    <property type="match status" value="1"/>
</dbReference>
<dbReference type="PANTHER" id="PTHR43046:SF12">
    <property type="entry name" value="GDP-MANNOSE MANNOSYL HYDROLASE"/>
    <property type="match status" value="1"/>
</dbReference>
<dbReference type="EMBL" id="CP073346">
    <property type="protein sequence ID" value="UTW07494.1"/>
    <property type="molecule type" value="Genomic_DNA"/>
</dbReference>
<evidence type="ECO:0000256" key="2">
    <source>
        <dbReference type="ARBA" id="ARBA00022723"/>
    </source>
</evidence>
<sequence length="161" mass="18388">MFLDQATFRTVVAAIPLISIDLIVQNTEGKILLGQRLNRPAQGFWFVPGGRILKNETLDLAFERLTRVELGNCFLRNEATFMGVYEHLYADSVFGASPDTHYVVLAYHLLLPTDAQLRLPHTQHEHFRWSSLEEIRSSEEVHENTRAYLPVLPQADGLSKR</sequence>
<dbReference type="Proteomes" id="UP001059672">
    <property type="component" value="Chromosome"/>
</dbReference>
<dbReference type="NCBIfam" id="NF011963">
    <property type="entry name" value="PRK15434.1"/>
    <property type="match status" value="1"/>
</dbReference>
<feature type="domain" description="Nudix hydrolase" evidence="5">
    <location>
        <begin position="13"/>
        <end position="154"/>
    </location>
</feature>
<keyword evidence="3 6" id="KW-0378">Hydrolase</keyword>
<dbReference type="InterPro" id="IPR000086">
    <property type="entry name" value="NUDIX_hydrolase_dom"/>
</dbReference>
<dbReference type="PANTHER" id="PTHR43046">
    <property type="entry name" value="GDP-MANNOSE MANNOSYL HYDROLASE"/>
    <property type="match status" value="1"/>
</dbReference>
<evidence type="ECO:0000313" key="7">
    <source>
        <dbReference type="Proteomes" id="UP001059672"/>
    </source>
</evidence>
<keyword evidence="7" id="KW-1185">Reference proteome</keyword>
<dbReference type="InterPro" id="IPR015797">
    <property type="entry name" value="NUDIX_hydrolase-like_dom_sf"/>
</dbReference>
<evidence type="ECO:0000256" key="1">
    <source>
        <dbReference type="ARBA" id="ARBA00001946"/>
    </source>
</evidence>
<reference evidence="6" key="1">
    <citation type="submission" date="2021-04" db="EMBL/GenBank/DDBJ databases">
        <title>Oceanospirillales bacteria with DddD are important DMSP degraders in coastal seawater.</title>
        <authorList>
            <person name="Liu J."/>
        </authorList>
    </citation>
    <scope>NUCLEOTIDE SEQUENCE</scope>
    <source>
        <strain evidence="6">D13-4</strain>
    </source>
</reference>
<keyword evidence="4" id="KW-0460">Magnesium</keyword>
<dbReference type="PROSITE" id="PS51462">
    <property type="entry name" value="NUDIX"/>
    <property type="match status" value="1"/>
</dbReference>
<dbReference type="Pfam" id="PF00293">
    <property type="entry name" value="NUDIX"/>
    <property type="match status" value="1"/>
</dbReference>
<proteinExistence type="predicted"/>